<proteinExistence type="predicted"/>
<protein>
    <submittedName>
        <fullName evidence="2">Uncharacterized protein</fullName>
    </submittedName>
</protein>
<dbReference type="Proteomes" id="UP001066276">
    <property type="component" value="Chromosome 6"/>
</dbReference>
<evidence type="ECO:0000313" key="2">
    <source>
        <dbReference type="EMBL" id="KAJ1138512.1"/>
    </source>
</evidence>
<comment type="caution">
    <text evidence="2">The sequence shown here is derived from an EMBL/GenBank/DDBJ whole genome shotgun (WGS) entry which is preliminary data.</text>
</comment>
<reference evidence="2" key="1">
    <citation type="journal article" date="2022" name="bioRxiv">
        <title>Sequencing and chromosome-scale assembly of the giantPleurodeles waltlgenome.</title>
        <authorList>
            <person name="Brown T."/>
            <person name="Elewa A."/>
            <person name="Iarovenko S."/>
            <person name="Subramanian E."/>
            <person name="Araus A.J."/>
            <person name="Petzold A."/>
            <person name="Susuki M."/>
            <person name="Suzuki K.-i.T."/>
            <person name="Hayashi T."/>
            <person name="Toyoda A."/>
            <person name="Oliveira C."/>
            <person name="Osipova E."/>
            <person name="Leigh N.D."/>
            <person name="Simon A."/>
            <person name="Yun M.H."/>
        </authorList>
    </citation>
    <scope>NUCLEOTIDE SEQUENCE</scope>
    <source>
        <strain evidence="2">20211129_DDA</strain>
        <tissue evidence="2">Liver</tissue>
    </source>
</reference>
<keyword evidence="3" id="KW-1185">Reference proteome</keyword>
<dbReference type="AlphaFoldDB" id="A0AAV7QGT7"/>
<gene>
    <name evidence="2" type="ORF">NDU88_004895</name>
</gene>
<name>A0AAV7QGT7_PLEWA</name>
<sequence>MEAQGTSQQSDLDEILRAAREMALTLIKDWILRQIRGEGASERPTREEPGDESIVKLAREENDTAEDPKMQQ</sequence>
<feature type="region of interest" description="Disordered" evidence="1">
    <location>
        <begin position="36"/>
        <end position="72"/>
    </location>
</feature>
<evidence type="ECO:0000256" key="1">
    <source>
        <dbReference type="SAM" id="MobiDB-lite"/>
    </source>
</evidence>
<evidence type="ECO:0000313" key="3">
    <source>
        <dbReference type="Proteomes" id="UP001066276"/>
    </source>
</evidence>
<organism evidence="2 3">
    <name type="scientific">Pleurodeles waltl</name>
    <name type="common">Iberian ribbed newt</name>
    <dbReference type="NCBI Taxonomy" id="8319"/>
    <lineage>
        <taxon>Eukaryota</taxon>
        <taxon>Metazoa</taxon>
        <taxon>Chordata</taxon>
        <taxon>Craniata</taxon>
        <taxon>Vertebrata</taxon>
        <taxon>Euteleostomi</taxon>
        <taxon>Amphibia</taxon>
        <taxon>Batrachia</taxon>
        <taxon>Caudata</taxon>
        <taxon>Salamandroidea</taxon>
        <taxon>Salamandridae</taxon>
        <taxon>Pleurodelinae</taxon>
        <taxon>Pleurodeles</taxon>
    </lineage>
</organism>
<dbReference type="EMBL" id="JANPWB010000010">
    <property type="protein sequence ID" value="KAJ1138512.1"/>
    <property type="molecule type" value="Genomic_DNA"/>
</dbReference>
<accession>A0AAV7QGT7</accession>